<dbReference type="Pfam" id="PF04101">
    <property type="entry name" value="Glyco_tran_28_C"/>
    <property type="match status" value="1"/>
</dbReference>
<keyword evidence="2" id="KW-0328">Glycosyltransferase</keyword>
<proteinExistence type="predicted"/>
<dbReference type="EC" id="2.4.1.227" evidence="2"/>
<gene>
    <name evidence="2" type="ORF">MNBD_DELTA03-1101</name>
</gene>
<dbReference type="AlphaFoldDB" id="A0A3B0VK56"/>
<organism evidence="2">
    <name type="scientific">hydrothermal vent metagenome</name>
    <dbReference type="NCBI Taxonomy" id="652676"/>
    <lineage>
        <taxon>unclassified sequences</taxon>
        <taxon>metagenomes</taxon>
        <taxon>ecological metagenomes</taxon>
    </lineage>
</organism>
<feature type="domain" description="Glycosyl transferase family 28 C-terminal" evidence="1">
    <location>
        <begin position="34"/>
        <end position="198"/>
    </location>
</feature>
<dbReference type="PANTHER" id="PTHR21015:SF22">
    <property type="entry name" value="GLYCOSYLTRANSFERASE"/>
    <property type="match status" value="1"/>
</dbReference>
<evidence type="ECO:0000259" key="1">
    <source>
        <dbReference type="Pfam" id="PF04101"/>
    </source>
</evidence>
<sequence length="212" mass="23045">SERYFRPRKCYFSGNPVRQEIIKAAAGPSSGEPVLLILGGSQGAHRLNTLLPEAVSGILTELPAGFRVIHQTGKEDELMSREAWNKLKVEAEVRAFFKDMARIYSPASLVVSRAGATTLAELTVLGKAAVLIPFPFAADNHQEKNGDYLVAAGAAKMFKEQDLSPADLGRAIAEILKNDESRRQMEKQAGKLARPEAAAAIVDECEKLIVSR</sequence>
<keyword evidence="2" id="KW-0808">Transferase</keyword>
<accession>A0A3B0VK56</accession>
<evidence type="ECO:0000313" key="2">
    <source>
        <dbReference type="EMBL" id="VAW38717.1"/>
    </source>
</evidence>
<dbReference type="Gene3D" id="3.40.50.2000">
    <property type="entry name" value="Glycogen Phosphorylase B"/>
    <property type="match status" value="1"/>
</dbReference>
<name>A0A3B0VK56_9ZZZZ</name>
<reference evidence="2" key="1">
    <citation type="submission" date="2018-06" db="EMBL/GenBank/DDBJ databases">
        <authorList>
            <person name="Zhirakovskaya E."/>
        </authorList>
    </citation>
    <scope>NUCLEOTIDE SEQUENCE</scope>
</reference>
<feature type="non-terminal residue" evidence="2">
    <location>
        <position position="1"/>
    </location>
</feature>
<dbReference type="SUPFAM" id="SSF53756">
    <property type="entry name" value="UDP-Glycosyltransferase/glycogen phosphorylase"/>
    <property type="match status" value="1"/>
</dbReference>
<dbReference type="InterPro" id="IPR007235">
    <property type="entry name" value="Glyco_trans_28_C"/>
</dbReference>
<dbReference type="GO" id="GO:0016758">
    <property type="term" value="F:hexosyltransferase activity"/>
    <property type="evidence" value="ECO:0007669"/>
    <property type="project" value="InterPro"/>
</dbReference>
<protein>
    <submittedName>
        <fullName evidence="2">UDP-N-acetylglucosamine--N-acetylmuramyl-(Pentapeptide) pyrophosphoryl-undecaprenol N-acetylglucosamine transferase</fullName>
        <ecNumber evidence="2">2.4.1.227</ecNumber>
    </submittedName>
</protein>
<dbReference type="CDD" id="cd03785">
    <property type="entry name" value="GT28_MurG"/>
    <property type="match status" value="1"/>
</dbReference>
<dbReference type="PANTHER" id="PTHR21015">
    <property type="entry name" value="UDP-N-ACETYLGLUCOSAMINE--N-ACETYLMURAMYL-(PENTAPEPTIDE) PYROPHOSPHORYL-UNDECAPRENOL N-ACETYLGLUCOSAMINE TRANSFERASE 1"/>
    <property type="match status" value="1"/>
</dbReference>
<dbReference type="EMBL" id="UOEX01000259">
    <property type="protein sequence ID" value="VAW38717.1"/>
    <property type="molecule type" value="Genomic_DNA"/>
</dbReference>